<keyword evidence="9" id="KW-1185">Reference proteome</keyword>
<comment type="subcellular location">
    <subcellularLocation>
        <location evidence="1">Nucleus</location>
    </subcellularLocation>
</comment>
<evidence type="ECO:0000259" key="7">
    <source>
        <dbReference type="PROSITE" id="PS50066"/>
    </source>
</evidence>
<evidence type="ECO:0000313" key="8">
    <source>
        <dbReference type="EMBL" id="KAK4727355.1"/>
    </source>
</evidence>
<gene>
    <name evidence="8" type="ORF">R3W88_032272</name>
</gene>
<evidence type="ECO:0000313" key="9">
    <source>
        <dbReference type="Proteomes" id="UP001311915"/>
    </source>
</evidence>
<dbReference type="AlphaFoldDB" id="A0AAV9LSA0"/>
<comment type="caution">
    <text evidence="8">The sequence shown here is derived from an EMBL/GenBank/DDBJ whole genome shotgun (WGS) entry which is preliminary data.</text>
</comment>
<organism evidence="8 9">
    <name type="scientific">Solanum pinnatisectum</name>
    <name type="common">tansyleaf nightshade</name>
    <dbReference type="NCBI Taxonomy" id="50273"/>
    <lineage>
        <taxon>Eukaryota</taxon>
        <taxon>Viridiplantae</taxon>
        <taxon>Streptophyta</taxon>
        <taxon>Embryophyta</taxon>
        <taxon>Tracheophyta</taxon>
        <taxon>Spermatophyta</taxon>
        <taxon>Magnoliopsida</taxon>
        <taxon>eudicotyledons</taxon>
        <taxon>Gunneridae</taxon>
        <taxon>Pentapetalae</taxon>
        <taxon>asterids</taxon>
        <taxon>lamiids</taxon>
        <taxon>Solanales</taxon>
        <taxon>Solanaceae</taxon>
        <taxon>Solanoideae</taxon>
        <taxon>Solaneae</taxon>
        <taxon>Solanum</taxon>
    </lineage>
</organism>
<feature type="domain" description="MADS-box" evidence="7">
    <location>
        <begin position="1"/>
        <end position="61"/>
    </location>
</feature>
<keyword evidence="2" id="KW-0805">Transcription regulation</keyword>
<dbReference type="GO" id="GO:0005634">
    <property type="term" value="C:nucleus"/>
    <property type="evidence" value="ECO:0007669"/>
    <property type="project" value="UniProtKB-SubCell"/>
</dbReference>
<evidence type="ECO:0000256" key="2">
    <source>
        <dbReference type="ARBA" id="ARBA00023015"/>
    </source>
</evidence>
<name>A0AAV9LSA0_9SOLN</name>
<keyword evidence="4" id="KW-0804">Transcription</keyword>
<evidence type="ECO:0000256" key="1">
    <source>
        <dbReference type="ARBA" id="ARBA00004123"/>
    </source>
</evidence>
<keyword evidence="5" id="KW-0539">Nucleus</keyword>
<evidence type="ECO:0000256" key="6">
    <source>
        <dbReference type="SAM" id="MobiDB-lite"/>
    </source>
</evidence>
<sequence>MAHWKFKNITYLSVGDRKSLIYKRVTSLFKKAQKLSNLCDVQIGIPIFSSDEVLLWPSETEAREKVQWYLSLLEFERMNNLVLNESLLIKIVKDREERIKKLEQKYEDKKMELLFNEVLEDKSTHQLDVEELKGLIKLCALKKAKVVEWERQFHEYDQPIEGNANNVGEKNDGGPKIYYD</sequence>
<proteinExistence type="predicted"/>
<dbReference type="Gene3D" id="3.40.1810.10">
    <property type="entry name" value="Transcription factor, MADS-box"/>
    <property type="match status" value="1"/>
</dbReference>
<dbReference type="PROSITE" id="PS50066">
    <property type="entry name" value="MADS_BOX_2"/>
    <property type="match status" value="1"/>
</dbReference>
<dbReference type="Pfam" id="PF00319">
    <property type="entry name" value="SRF-TF"/>
    <property type="match status" value="1"/>
</dbReference>
<dbReference type="GO" id="GO:0003677">
    <property type="term" value="F:DNA binding"/>
    <property type="evidence" value="ECO:0007669"/>
    <property type="project" value="UniProtKB-KW"/>
</dbReference>
<dbReference type="GO" id="GO:0046983">
    <property type="term" value="F:protein dimerization activity"/>
    <property type="evidence" value="ECO:0007669"/>
    <property type="project" value="InterPro"/>
</dbReference>
<feature type="compositionally biased region" description="Basic and acidic residues" evidence="6">
    <location>
        <begin position="169"/>
        <end position="180"/>
    </location>
</feature>
<dbReference type="InterPro" id="IPR002100">
    <property type="entry name" value="TF_MADSbox"/>
</dbReference>
<dbReference type="EMBL" id="JAWPEI010000005">
    <property type="protein sequence ID" value="KAK4727355.1"/>
    <property type="molecule type" value="Genomic_DNA"/>
</dbReference>
<feature type="region of interest" description="Disordered" evidence="6">
    <location>
        <begin position="160"/>
        <end position="180"/>
    </location>
</feature>
<evidence type="ECO:0000256" key="3">
    <source>
        <dbReference type="ARBA" id="ARBA00023125"/>
    </source>
</evidence>
<dbReference type="SUPFAM" id="SSF55455">
    <property type="entry name" value="SRF-like"/>
    <property type="match status" value="1"/>
</dbReference>
<evidence type="ECO:0000256" key="4">
    <source>
        <dbReference type="ARBA" id="ARBA00023163"/>
    </source>
</evidence>
<reference evidence="8 9" key="1">
    <citation type="submission" date="2023-10" db="EMBL/GenBank/DDBJ databases">
        <title>Genome-Wide Identification Analysis in wild type Solanum Pinnatisectum Reveals Some Genes Defensing Phytophthora Infestans.</title>
        <authorList>
            <person name="Sun C."/>
        </authorList>
    </citation>
    <scope>NUCLEOTIDE SEQUENCE [LARGE SCALE GENOMIC DNA]</scope>
    <source>
        <strain evidence="8">LQN</strain>
        <tissue evidence="8">Leaf</tissue>
    </source>
</reference>
<evidence type="ECO:0000256" key="5">
    <source>
        <dbReference type="ARBA" id="ARBA00023242"/>
    </source>
</evidence>
<protein>
    <recommendedName>
        <fullName evidence="7">MADS-box domain-containing protein</fullName>
    </recommendedName>
</protein>
<dbReference type="Proteomes" id="UP001311915">
    <property type="component" value="Unassembled WGS sequence"/>
</dbReference>
<accession>A0AAV9LSA0</accession>
<dbReference type="InterPro" id="IPR036879">
    <property type="entry name" value="TF_MADSbox_sf"/>
</dbReference>
<keyword evidence="3" id="KW-0238">DNA-binding</keyword>